<keyword evidence="2 5" id="KW-0812">Transmembrane</keyword>
<protein>
    <submittedName>
        <fullName evidence="7">Facilitated trehalose transporter Tret1</fullName>
    </submittedName>
</protein>
<dbReference type="InterPro" id="IPR020846">
    <property type="entry name" value="MFS_dom"/>
</dbReference>
<evidence type="ECO:0000256" key="4">
    <source>
        <dbReference type="ARBA" id="ARBA00023136"/>
    </source>
</evidence>
<evidence type="ECO:0000259" key="6">
    <source>
        <dbReference type="PROSITE" id="PS50850"/>
    </source>
</evidence>
<proteinExistence type="predicted"/>
<evidence type="ECO:0000256" key="3">
    <source>
        <dbReference type="ARBA" id="ARBA00022989"/>
    </source>
</evidence>
<gene>
    <name evidence="7" type="primary">Tret1_25</name>
    <name evidence="7" type="ORF">FJT64_026147</name>
</gene>
<dbReference type="EMBL" id="VIIS01001147">
    <property type="protein sequence ID" value="KAF0301605.1"/>
    <property type="molecule type" value="Genomic_DNA"/>
</dbReference>
<feature type="transmembrane region" description="Helical" evidence="5">
    <location>
        <begin position="473"/>
        <end position="492"/>
    </location>
</feature>
<dbReference type="Pfam" id="PF00083">
    <property type="entry name" value="Sugar_tr"/>
    <property type="match status" value="2"/>
</dbReference>
<dbReference type="SUPFAM" id="SSF103473">
    <property type="entry name" value="MFS general substrate transporter"/>
    <property type="match status" value="2"/>
</dbReference>
<feature type="transmembrane region" description="Helical" evidence="5">
    <location>
        <begin position="69"/>
        <end position="89"/>
    </location>
</feature>
<dbReference type="Gene3D" id="1.20.1250.20">
    <property type="entry name" value="MFS general substrate transporter like domains"/>
    <property type="match status" value="4"/>
</dbReference>
<dbReference type="PANTHER" id="PTHR48021:SF7">
    <property type="entry name" value="RH09188P"/>
    <property type="match status" value="1"/>
</dbReference>
<keyword evidence="8" id="KW-1185">Reference proteome</keyword>
<feature type="transmembrane region" description="Helical" evidence="5">
    <location>
        <begin position="275"/>
        <end position="297"/>
    </location>
</feature>
<sequence length="520" mass="57226">MAVHHLGPRRVLLLQALPTIAGWLMQALANGFPVLFIGRCLVGACTGLSMSAGQVYRAEMSSPQIRGRLVCLGGLFDNVGAILSYVIGYLLPWRWVPAAFVIVFLMPSALGMLLVPESPYWLMGKQRPEDARRSLLTLRGDPAVADRDLAIITEACKSRQEALTPRELAKEMSKLCVLAPFLTVLARDQVPEWAGWRHISWLPLALMLFYIIAFDFGFGRTTWVVHAELLPNRVLVGVMVAMITVSTSANSAAAVMLPQLLSNASDIPITAEQGIWFASAHTLSAAVCSTMGGMAVHHLGPRRVLLLQALPTIAGWLMQALANGYPLLLVGRCLVGGVTGFSLSAGQVYLGESSSPQIRGRLVCIIGFFNNLGSIICYVVGYLLPWRWVPAAYIIVFLLPSSVGMLLVPESPYWLLGKQKHQRARRSLRRPLLMFSGIGCTLTSLGMAAFLFARDQTPEWTGWRHISWLPLPLILSYVVAFDFGFARTGWVVHAEIFPNRVRSALAGFEYEPWKDNNKKT</sequence>
<dbReference type="GO" id="GO:0016020">
    <property type="term" value="C:membrane"/>
    <property type="evidence" value="ECO:0007669"/>
    <property type="project" value="UniProtKB-SubCell"/>
</dbReference>
<evidence type="ECO:0000256" key="5">
    <source>
        <dbReference type="SAM" id="Phobius"/>
    </source>
</evidence>
<evidence type="ECO:0000256" key="1">
    <source>
        <dbReference type="ARBA" id="ARBA00004141"/>
    </source>
</evidence>
<evidence type="ECO:0000313" key="7">
    <source>
        <dbReference type="EMBL" id="KAF0301605.1"/>
    </source>
</evidence>
<dbReference type="OrthoDB" id="6355042at2759"/>
<feature type="transmembrane region" description="Helical" evidence="5">
    <location>
        <begin position="328"/>
        <end position="350"/>
    </location>
</feature>
<dbReference type="PROSITE" id="PS00217">
    <property type="entry name" value="SUGAR_TRANSPORT_2"/>
    <property type="match status" value="1"/>
</dbReference>
<reference evidence="7 8" key="1">
    <citation type="submission" date="2019-07" db="EMBL/GenBank/DDBJ databases">
        <title>Draft genome assembly of a fouling barnacle, Amphibalanus amphitrite (Darwin, 1854): The first reference genome for Thecostraca.</title>
        <authorList>
            <person name="Kim W."/>
        </authorList>
    </citation>
    <scope>NUCLEOTIDE SEQUENCE [LARGE SCALE GENOMIC DNA]</scope>
    <source>
        <strain evidence="7">SNU_AA5</strain>
        <tissue evidence="7">Soma without cirri and trophi</tissue>
    </source>
</reference>
<feature type="transmembrane region" description="Helical" evidence="5">
    <location>
        <begin position="95"/>
        <end position="115"/>
    </location>
</feature>
<feature type="transmembrane region" description="Helical" evidence="5">
    <location>
        <begin position="390"/>
        <end position="411"/>
    </location>
</feature>
<evidence type="ECO:0000256" key="2">
    <source>
        <dbReference type="ARBA" id="ARBA00022692"/>
    </source>
</evidence>
<feature type="transmembrane region" description="Helical" evidence="5">
    <location>
        <begin position="432"/>
        <end position="453"/>
    </location>
</feature>
<dbReference type="InterPro" id="IPR050549">
    <property type="entry name" value="MFS_Trehalose_Transporter"/>
</dbReference>
<feature type="transmembrane region" description="Helical" evidence="5">
    <location>
        <begin position="230"/>
        <end position="255"/>
    </location>
</feature>
<comment type="caution">
    <text evidence="7">The sequence shown here is derived from an EMBL/GenBank/DDBJ whole genome shotgun (WGS) entry which is preliminary data.</text>
</comment>
<name>A0A6A4W5F9_AMPAM</name>
<dbReference type="GO" id="GO:0022857">
    <property type="term" value="F:transmembrane transporter activity"/>
    <property type="evidence" value="ECO:0007669"/>
    <property type="project" value="InterPro"/>
</dbReference>
<evidence type="ECO:0000313" key="8">
    <source>
        <dbReference type="Proteomes" id="UP000440578"/>
    </source>
</evidence>
<dbReference type="InterPro" id="IPR005829">
    <property type="entry name" value="Sugar_transporter_CS"/>
</dbReference>
<dbReference type="PRINTS" id="PR00171">
    <property type="entry name" value="SUGRTRNSPORT"/>
</dbReference>
<comment type="subcellular location">
    <subcellularLocation>
        <location evidence="1">Membrane</location>
        <topology evidence="1">Multi-pass membrane protein</topology>
    </subcellularLocation>
</comment>
<organism evidence="7 8">
    <name type="scientific">Amphibalanus amphitrite</name>
    <name type="common">Striped barnacle</name>
    <name type="synonym">Balanus amphitrite</name>
    <dbReference type="NCBI Taxonomy" id="1232801"/>
    <lineage>
        <taxon>Eukaryota</taxon>
        <taxon>Metazoa</taxon>
        <taxon>Ecdysozoa</taxon>
        <taxon>Arthropoda</taxon>
        <taxon>Crustacea</taxon>
        <taxon>Multicrustacea</taxon>
        <taxon>Cirripedia</taxon>
        <taxon>Thoracica</taxon>
        <taxon>Thoracicalcarea</taxon>
        <taxon>Balanomorpha</taxon>
        <taxon>Balanoidea</taxon>
        <taxon>Balanidae</taxon>
        <taxon>Amphibalaninae</taxon>
        <taxon>Amphibalanus</taxon>
    </lineage>
</organism>
<dbReference type="AlphaFoldDB" id="A0A6A4W5F9"/>
<dbReference type="InterPro" id="IPR005828">
    <property type="entry name" value="MFS_sugar_transport-like"/>
</dbReference>
<dbReference type="Proteomes" id="UP000440578">
    <property type="component" value="Unassembled WGS sequence"/>
</dbReference>
<feature type="domain" description="Major facilitator superfamily (MFS) profile" evidence="6">
    <location>
        <begin position="1"/>
        <end position="412"/>
    </location>
</feature>
<keyword evidence="4 5" id="KW-0472">Membrane</keyword>
<dbReference type="InterPro" id="IPR036259">
    <property type="entry name" value="MFS_trans_sf"/>
</dbReference>
<keyword evidence="3 5" id="KW-1133">Transmembrane helix</keyword>
<feature type="transmembrane region" description="Helical" evidence="5">
    <location>
        <begin position="362"/>
        <end position="384"/>
    </location>
</feature>
<dbReference type="InterPro" id="IPR003663">
    <property type="entry name" value="Sugar/inositol_transpt"/>
</dbReference>
<dbReference type="PANTHER" id="PTHR48021">
    <property type="match status" value="1"/>
</dbReference>
<accession>A0A6A4W5F9</accession>
<dbReference type="PROSITE" id="PS50850">
    <property type="entry name" value="MFS"/>
    <property type="match status" value="1"/>
</dbReference>
<feature type="transmembrane region" description="Helical" evidence="5">
    <location>
        <begin position="198"/>
        <end position="218"/>
    </location>
</feature>